<name>A0A061EI95_THECC</name>
<accession>A0A061EI95</accession>
<dbReference type="EMBL" id="CM001882">
    <property type="protein sequence ID" value="EOY04378.1"/>
    <property type="molecule type" value="Genomic_DNA"/>
</dbReference>
<proteinExistence type="predicted"/>
<dbReference type="AlphaFoldDB" id="A0A061EI95"/>
<evidence type="ECO:0000313" key="1">
    <source>
        <dbReference type="EMBL" id="EOY04378.1"/>
    </source>
</evidence>
<protein>
    <submittedName>
        <fullName evidence="1">Uncharacterized protein</fullName>
    </submittedName>
</protein>
<evidence type="ECO:0000313" key="2">
    <source>
        <dbReference type="Proteomes" id="UP000026915"/>
    </source>
</evidence>
<sequence length="122" mass="14393">MRFAGGDDLGGQLFPPRFPRPLCRGTLTIFLFCFSRTCEIELHINLAYKDAKRKQKNEKVMKKIKQTSISFPCFKGRDESGLDYWPHDRIEQTKLNKFIKRRLRIILFVIMFNQCSQAAFKN</sequence>
<dbReference type="HOGENOM" id="CLU_2030909_0_0_1"/>
<dbReference type="InParanoid" id="A0A061EI95"/>
<gene>
    <name evidence="1" type="ORF">TCM_019644</name>
</gene>
<reference evidence="1 2" key="1">
    <citation type="journal article" date="2013" name="Genome Biol.">
        <title>The genome sequence of the most widely cultivated cacao type and its use to identify candidate genes regulating pod color.</title>
        <authorList>
            <person name="Motamayor J.C."/>
            <person name="Mockaitis K."/>
            <person name="Schmutz J."/>
            <person name="Haiminen N."/>
            <person name="Iii D.L."/>
            <person name="Cornejo O."/>
            <person name="Findley S.D."/>
            <person name="Zheng P."/>
            <person name="Utro F."/>
            <person name="Royaert S."/>
            <person name="Saski C."/>
            <person name="Jenkins J."/>
            <person name="Podicheti R."/>
            <person name="Zhao M."/>
            <person name="Scheffler B.E."/>
            <person name="Stack J.C."/>
            <person name="Feltus F.A."/>
            <person name="Mustiga G.M."/>
            <person name="Amores F."/>
            <person name="Phillips W."/>
            <person name="Marelli J.P."/>
            <person name="May G.D."/>
            <person name="Shapiro H."/>
            <person name="Ma J."/>
            <person name="Bustamante C.D."/>
            <person name="Schnell R.J."/>
            <person name="Main D."/>
            <person name="Gilbert D."/>
            <person name="Parida L."/>
            <person name="Kuhn D.N."/>
        </authorList>
    </citation>
    <scope>NUCLEOTIDE SEQUENCE [LARGE SCALE GENOMIC DNA]</scope>
    <source>
        <strain evidence="2">cv. Matina 1-6</strain>
    </source>
</reference>
<dbReference type="Gramene" id="EOY04378">
    <property type="protein sequence ID" value="EOY04378"/>
    <property type="gene ID" value="TCM_019644"/>
</dbReference>
<keyword evidence="2" id="KW-1185">Reference proteome</keyword>
<dbReference type="Proteomes" id="UP000026915">
    <property type="component" value="Chromosome 4"/>
</dbReference>
<organism evidence="1 2">
    <name type="scientific">Theobroma cacao</name>
    <name type="common">Cacao</name>
    <name type="synonym">Cocoa</name>
    <dbReference type="NCBI Taxonomy" id="3641"/>
    <lineage>
        <taxon>Eukaryota</taxon>
        <taxon>Viridiplantae</taxon>
        <taxon>Streptophyta</taxon>
        <taxon>Embryophyta</taxon>
        <taxon>Tracheophyta</taxon>
        <taxon>Spermatophyta</taxon>
        <taxon>Magnoliopsida</taxon>
        <taxon>eudicotyledons</taxon>
        <taxon>Gunneridae</taxon>
        <taxon>Pentapetalae</taxon>
        <taxon>rosids</taxon>
        <taxon>malvids</taxon>
        <taxon>Malvales</taxon>
        <taxon>Malvaceae</taxon>
        <taxon>Byttnerioideae</taxon>
        <taxon>Theobroma</taxon>
    </lineage>
</organism>